<keyword evidence="1" id="KW-0732">Signal</keyword>
<evidence type="ECO:0000256" key="1">
    <source>
        <dbReference type="SAM" id="SignalP"/>
    </source>
</evidence>
<dbReference type="RefSeq" id="WP_188662442.1">
    <property type="nucleotide sequence ID" value="NZ_BMKC01000001.1"/>
</dbReference>
<comment type="caution">
    <text evidence="2">The sequence shown here is derived from an EMBL/GenBank/DDBJ whole genome shotgun (WGS) entry which is preliminary data.</text>
</comment>
<accession>A0ABQ1HGD6</accession>
<name>A0ABQ1HGD6_9GAMM</name>
<feature type="chain" id="PRO_5045275925" description="DUF2884 domain-containing protein" evidence="1">
    <location>
        <begin position="17"/>
        <end position="186"/>
    </location>
</feature>
<dbReference type="Proteomes" id="UP000623419">
    <property type="component" value="Unassembled WGS sequence"/>
</dbReference>
<keyword evidence="3" id="KW-1185">Reference proteome</keyword>
<evidence type="ECO:0000313" key="2">
    <source>
        <dbReference type="EMBL" id="GGA76502.1"/>
    </source>
</evidence>
<organism evidence="2 3">
    <name type="scientific">Arenimonas soli</name>
    <dbReference type="NCBI Taxonomy" id="2269504"/>
    <lineage>
        <taxon>Bacteria</taxon>
        <taxon>Pseudomonadati</taxon>
        <taxon>Pseudomonadota</taxon>
        <taxon>Gammaproteobacteria</taxon>
        <taxon>Lysobacterales</taxon>
        <taxon>Lysobacteraceae</taxon>
        <taxon>Arenimonas</taxon>
    </lineage>
</organism>
<proteinExistence type="predicted"/>
<reference evidence="3" key="1">
    <citation type="journal article" date="2019" name="Int. J. Syst. Evol. Microbiol.">
        <title>The Global Catalogue of Microorganisms (GCM) 10K type strain sequencing project: providing services to taxonomists for standard genome sequencing and annotation.</title>
        <authorList>
            <consortium name="The Broad Institute Genomics Platform"/>
            <consortium name="The Broad Institute Genome Sequencing Center for Infectious Disease"/>
            <person name="Wu L."/>
            <person name="Ma J."/>
        </authorList>
    </citation>
    <scope>NUCLEOTIDE SEQUENCE [LARGE SCALE GENOMIC DNA]</scope>
    <source>
        <strain evidence="3">CGMCC 1.15905</strain>
    </source>
</reference>
<evidence type="ECO:0000313" key="3">
    <source>
        <dbReference type="Proteomes" id="UP000623419"/>
    </source>
</evidence>
<sequence>MSRLLFLLLVPTLALAGCGGKDDAGRELSLSEKVTREVREEMARENLDVGGGKDLPHAELTPEGELLIDGKPVGLDPAQRELALAYRGNIAAIAEAGAGIGLQSAELAKDSIVLAFQGLASGEGTASVEEKTREKAKEIEATAKALCDRLPALYQSQQALAAAVPEYAPYADMDESDIDDCHVNVN</sequence>
<dbReference type="EMBL" id="BMKC01000001">
    <property type="protein sequence ID" value="GGA76502.1"/>
    <property type="molecule type" value="Genomic_DNA"/>
</dbReference>
<protein>
    <recommendedName>
        <fullName evidence="4">DUF2884 domain-containing protein</fullName>
    </recommendedName>
</protein>
<dbReference type="PROSITE" id="PS51257">
    <property type="entry name" value="PROKAR_LIPOPROTEIN"/>
    <property type="match status" value="1"/>
</dbReference>
<feature type="signal peptide" evidence="1">
    <location>
        <begin position="1"/>
        <end position="16"/>
    </location>
</feature>
<gene>
    <name evidence="2" type="ORF">GCM10011521_13430</name>
</gene>
<evidence type="ECO:0008006" key="4">
    <source>
        <dbReference type="Google" id="ProtNLM"/>
    </source>
</evidence>